<reference evidence="2 3" key="1">
    <citation type="submission" date="2018-07" db="EMBL/GenBank/DDBJ databases">
        <title>Dyella tabacisoli L4-6T, whole genome shotgun sequence.</title>
        <authorList>
            <person name="Zhou X.-K."/>
            <person name="Li W.-J."/>
            <person name="Duan Y.-Q."/>
        </authorList>
    </citation>
    <scope>NUCLEOTIDE SEQUENCE [LARGE SCALE GENOMIC DNA]</scope>
    <source>
        <strain evidence="2 3">L4-6</strain>
    </source>
</reference>
<feature type="transmembrane region" description="Helical" evidence="1">
    <location>
        <begin position="28"/>
        <end position="49"/>
    </location>
</feature>
<protein>
    <submittedName>
        <fullName evidence="2">Uncharacterized protein</fullName>
    </submittedName>
</protein>
<accession>A0A369UP73</accession>
<dbReference type="RefSeq" id="WP_114845389.1">
    <property type="nucleotide sequence ID" value="NZ_JBHSPE010000005.1"/>
</dbReference>
<organism evidence="2 3">
    <name type="scientific">Dyella tabacisoli</name>
    <dbReference type="NCBI Taxonomy" id="2282381"/>
    <lineage>
        <taxon>Bacteria</taxon>
        <taxon>Pseudomonadati</taxon>
        <taxon>Pseudomonadota</taxon>
        <taxon>Gammaproteobacteria</taxon>
        <taxon>Lysobacterales</taxon>
        <taxon>Rhodanobacteraceae</taxon>
        <taxon>Dyella</taxon>
    </lineage>
</organism>
<keyword evidence="1" id="KW-0812">Transmembrane</keyword>
<dbReference type="EMBL" id="QQAH01000009">
    <property type="protein sequence ID" value="RDD81518.1"/>
    <property type="molecule type" value="Genomic_DNA"/>
</dbReference>
<feature type="transmembrane region" description="Helical" evidence="1">
    <location>
        <begin position="55"/>
        <end position="73"/>
    </location>
</feature>
<evidence type="ECO:0000256" key="1">
    <source>
        <dbReference type="SAM" id="Phobius"/>
    </source>
</evidence>
<keyword evidence="3" id="KW-1185">Reference proteome</keyword>
<comment type="caution">
    <text evidence="2">The sequence shown here is derived from an EMBL/GenBank/DDBJ whole genome shotgun (WGS) entry which is preliminary data.</text>
</comment>
<dbReference type="OrthoDB" id="9930466at2"/>
<dbReference type="Proteomes" id="UP000253782">
    <property type="component" value="Unassembled WGS sequence"/>
</dbReference>
<evidence type="ECO:0000313" key="2">
    <source>
        <dbReference type="EMBL" id="RDD81518.1"/>
    </source>
</evidence>
<proteinExistence type="predicted"/>
<name>A0A369UP73_9GAMM</name>
<sequence>MDEKNIDAARERRRLRAAMEGMGRKRSLAVSGFVVALGCLMCAEIYTQFPNAVRWSMRLAGVLVFLPLALPFLRSACPQCKGRYHSVASIFRHPDHALPCKSCGFSIDKHISMY</sequence>
<gene>
    <name evidence="2" type="ORF">DVJ77_10065</name>
</gene>
<evidence type="ECO:0000313" key="3">
    <source>
        <dbReference type="Proteomes" id="UP000253782"/>
    </source>
</evidence>
<dbReference type="AlphaFoldDB" id="A0A369UP73"/>
<keyword evidence="1" id="KW-0472">Membrane</keyword>
<keyword evidence="1" id="KW-1133">Transmembrane helix</keyword>